<comment type="caution">
    <text evidence="2">The sequence shown here is derived from an EMBL/GenBank/DDBJ whole genome shotgun (WGS) entry which is preliminary data.</text>
</comment>
<protein>
    <submittedName>
        <fullName evidence="2">Uncharacterized protein</fullName>
    </submittedName>
</protein>
<dbReference type="AlphaFoldDB" id="A0A9D4QKB3"/>
<accession>A0A9D4QKB3</accession>
<reference evidence="2" key="1">
    <citation type="journal article" date="2019" name="bioRxiv">
        <title>The Genome of the Zebra Mussel, Dreissena polymorpha: A Resource for Invasive Species Research.</title>
        <authorList>
            <person name="McCartney M.A."/>
            <person name="Auch B."/>
            <person name="Kono T."/>
            <person name="Mallez S."/>
            <person name="Zhang Y."/>
            <person name="Obille A."/>
            <person name="Becker A."/>
            <person name="Abrahante J.E."/>
            <person name="Garbe J."/>
            <person name="Badalamenti J.P."/>
            <person name="Herman A."/>
            <person name="Mangelson H."/>
            <person name="Liachko I."/>
            <person name="Sullivan S."/>
            <person name="Sone E.D."/>
            <person name="Koren S."/>
            <person name="Silverstein K.A.T."/>
            <person name="Beckman K.B."/>
            <person name="Gohl D.M."/>
        </authorList>
    </citation>
    <scope>NUCLEOTIDE SEQUENCE</scope>
    <source>
        <strain evidence="2">Duluth1</strain>
        <tissue evidence="2">Whole animal</tissue>
    </source>
</reference>
<evidence type="ECO:0000313" key="2">
    <source>
        <dbReference type="EMBL" id="KAH3833595.1"/>
    </source>
</evidence>
<keyword evidence="3" id="KW-1185">Reference proteome</keyword>
<gene>
    <name evidence="2" type="ORF">DPMN_106907</name>
</gene>
<sequence length="72" mass="8743">MKLPPWHEDEVNEAKTKLNQAKEHLKRRNTEDLLENLRDKERQYDDTCESATTKWVENTCEKINRFKDPKQK</sequence>
<reference evidence="2" key="2">
    <citation type="submission" date="2020-11" db="EMBL/GenBank/DDBJ databases">
        <authorList>
            <person name="McCartney M.A."/>
            <person name="Auch B."/>
            <person name="Kono T."/>
            <person name="Mallez S."/>
            <person name="Becker A."/>
            <person name="Gohl D.M."/>
            <person name="Silverstein K.A.T."/>
            <person name="Koren S."/>
            <person name="Bechman K.B."/>
            <person name="Herman A."/>
            <person name="Abrahante J.E."/>
            <person name="Garbe J."/>
        </authorList>
    </citation>
    <scope>NUCLEOTIDE SEQUENCE</scope>
    <source>
        <strain evidence="2">Duluth1</strain>
        <tissue evidence="2">Whole animal</tissue>
    </source>
</reference>
<name>A0A9D4QKB3_DREPO</name>
<dbReference type="Proteomes" id="UP000828390">
    <property type="component" value="Unassembled WGS sequence"/>
</dbReference>
<dbReference type="EMBL" id="JAIWYP010000004">
    <property type="protein sequence ID" value="KAH3833595.1"/>
    <property type="molecule type" value="Genomic_DNA"/>
</dbReference>
<keyword evidence="1" id="KW-0175">Coiled coil</keyword>
<evidence type="ECO:0000256" key="1">
    <source>
        <dbReference type="SAM" id="Coils"/>
    </source>
</evidence>
<proteinExistence type="predicted"/>
<feature type="coiled-coil region" evidence="1">
    <location>
        <begin position="8"/>
        <end position="54"/>
    </location>
</feature>
<evidence type="ECO:0000313" key="3">
    <source>
        <dbReference type="Proteomes" id="UP000828390"/>
    </source>
</evidence>
<organism evidence="2 3">
    <name type="scientific">Dreissena polymorpha</name>
    <name type="common">Zebra mussel</name>
    <name type="synonym">Mytilus polymorpha</name>
    <dbReference type="NCBI Taxonomy" id="45954"/>
    <lineage>
        <taxon>Eukaryota</taxon>
        <taxon>Metazoa</taxon>
        <taxon>Spiralia</taxon>
        <taxon>Lophotrochozoa</taxon>
        <taxon>Mollusca</taxon>
        <taxon>Bivalvia</taxon>
        <taxon>Autobranchia</taxon>
        <taxon>Heteroconchia</taxon>
        <taxon>Euheterodonta</taxon>
        <taxon>Imparidentia</taxon>
        <taxon>Neoheterodontei</taxon>
        <taxon>Myida</taxon>
        <taxon>Dreissenoidea</taxon>
        <taxon>Dreissenidae</taxon>
        <taxon>Dreissena</taxon>
    </lineage>
</organism>